<keyword evidence="7" id="KW-1185">Reference proteome</keyword>
<dbReference type="Gene3D" id="2.60.40.1120">
    <property type="entry name" value="Carboxypeptidase-like, regulatory domain"/>
    <property type="match status" value="1"/>
</dbReference>
<evidence type="ECO:0000313" key="6">
    <source>
        <dbReference type="EMBL" id="MEE1946891.1"/>
    </source>
</evidence>
<dbReference type="InterPro" id="IPR013784">
    <property type="entry name" value="Carb-bd-like_fold"/>
</dbReference>
<evidence type="ECO:0000256" key="4">
    <source>
        <dbReference type="SAM" id="SignalP"/>
    </source>
</evidence>
<protein>
    <submittedName>
        <fullName evidence="6">Outer membrane beta-barrel family protein</fullName>
    </submittedName>
</protein>
<proteinExistence type="predicted"/>
<feature type="signal peptide" evidence="4">
    <location>
        <begin position="1"/>
        <end position="22"/>
    </location>
</feature>
<evidence type="ECO:0000313" key="7">
    <source>
        <dbReference type="Proteomes" id="UP001336835"/>
    </source>
</evidence>
<dbReference type="Gene3D" id="2.40.170.20">
    <property type="entry name" value="TonB-dependent receptor, beta-barrel domain"/>
    <property type="match status" value="1"/>
</dbReference>
<dbReference type="SUPFAM" id="SSF49452">
    <property type="entry name" value="Starch-binding domain-like"/>
    <property type="match status" value="1"/>
</dbReference>
<evidence type="ECO:0000256" key="1">
    <source>
        <dbReference type="ARBA" id="ARBA00004442"/>
    </source>
</evidence>
<dbReference type="Proteomes" id="UP001336835">
    <property type="component" value="Unassembled WGS sequence"/>
</dbReference>
<sequence>MTKSVYLSFFLLFFLSTTLSFAQQKSGSVKGRIIDAKTKKPVDFVSFAVKNVKDSTVAAMGATTTEGNFTAKGLAFGQYKFYAALIGYKPIIKAFEVNAAKPMADFNTIEMEESAITLNDVLIKGELLPMIIKKDTIEFSADAFKTQADANVEDVLKVMPGMEVDKDGNITFNGKKIDRVLVEGKDFFGKDPKTATQNLPKEIVSKIQVIEKKTDDAIFKGIDDGKRENVLNITLKEDKKKGYFGNIVAGKGNSGLYDASTSINRFNGKQQLSIIGLANNINKTSFSYSDLSDFLGGDVFSSGMVSSIMVDAGGNMSVGLNGDDGFGGGGGGINDNKGIGLNYNDEWGKNKKFPNKISFSYMFNRNYGIRQSLTSRLNLLGADSYFNDKNNDATTTSNRHRFTMRLDLALDSTAKIQFTPNFGFSGSDAESNSVFSSYLQNTLANINKGNSTNTSNNKTPGFGGRLAYNKRLSKKGRSFSLSANGNRSDSSVDGLNFSNITINNNGVPTTTILNQLIDQAGDVTGYGFGADYSEPLSKKLSLSGFYNYSKREDVVERMVYDYNTASTRYDLINPGLSRNLENFNESHTTGLRLNYNPTDKLTLGLSADQKFVALKGNNLMNNVNVTNDYNFLQPNFFLSYKINKTSSLSLYGNRYVSTPNISQLQPITDNSNPLQITTGNPNLKPSKQNSVNFSYNRFNPTSGSSISFNGSYYGYEDQIMNNSVLDPKTGIQTTFYDNISGSYSYSGRLSGSIRAKTLGLTFSPSISLNYSHNISFLNNGVVSSNATSYNAGLGINYAIGSDLQLFNRISYNKRDLSYNYNNLPDNSFTSVYNTLSLNAALPYDLRFTLQSNLTYNSNIALGTNNNTIHMANVSFEKLFMKKALSLKATVSDVFNNSRNTSRFANEIYVTESVNLGMRRYFLLGLTYRLRKFGASAVAAPPSVMRF</sequence>
<dbReference type="SUPFAM" id="SSF56935">
    <property type="entry name" value="Porins"/>
    <property type="match status" value="1"/>
</dbReference>
<dbReference type="InterPro" id="IPR036942">
    <property type="entry name" value="Beta-barrel_TonB_sf"/>
</dbReference>
<evidence type="ECO:0000256" key="2">
    <source>
        <dbReference type="ARBA" id="ARBA00023136"/>
    </source>
</evidence>
<accession>A0ABU7IBP7</accession>
<organism evidence="6 7">
    <name type="scientific">Pedobacter albus</name>
    <dbReference type="NCBI Taxonomy" id="3113905"/>
    <lineage>
        <taxon>Bacteria</taxon>
        <taxon>Pseudomonadati</taxon>
        <taxon>Bacteroidota</taxon>
        <taxon>Sphingobacteriia</taxon>
        <taxon>Sphingobacteriales</taxon>
        <taxon>Sphingobacteriaceae</taxon>
        <taxon>Pedobacter</taxon>
    </lineage>
</organism>
<keyword evidence="2" id="KW-0472">Membrane</keyword>
<name>A0ABU7IBP7_9SPHI</name>
<evidence type="ECO:0000259" key="5">
    <source>
        <dbReference type="Pfam" id="PF14905"/>
    </source>
</evidence>
<keyword evidence="3" id="KW-0998">Cell outer membrane</keyword>
<dbReference type="InterPro" id="IPR041700">
    <property type="entry name" value="OMP_b-brl_3"/>
</dbReference>
<dbReference type="Pfam" id="PF14905">
    <property type="entry name" value="OMP_b-brl_3"/>
    <property type="match status" value="1"/>
</dbReference>
<comment type="caution">
    <text evidence="6">The sequence shown here is derived from an EMBL/GenBank/DDBJ whole genome shotgun (WGS) entry which is preliminary data.</text>
</comment>
<feature type="chain" id="PRO_5045293711" evidence="4">
    <location>
        <begin position="23"/>
        <end position="946"/>
    </location>
</feature>
<reference evidence="6 7" key="1">
    <citation type="submission" date="2024-01" db="EMBL/GenBank/DDBJ databases">
        <title>Pedobacter sp. nov., isolated from fresh soil.</title>
        <authorList>
            <person name="Le N.T.T."/>
        </authorList>
    </citation>
    <scope>NUCLEOTIDE SEQUENCE [LARGE SCALE GENOMIC DNA]</scope>
    <source>
        <strain evidence="6 7">KR3-3</strain>
    </source>
</reference>
<gene>
    <name evidence="6" type="ORF">VRU48_17325</name>
</gene>
<feature type="domain" description="Outer membrane protein beta-barrel" evidence="5">
    <location>
        <begin position="471"/>
        <end position="790"/>
    </location>
</feature>
<dbReference type="RefSeq" id="WP_330109181.1">
    <property type="nucleotide sequence ID" value="NZ_JAZDQT010000003.1"/>
</dbReference>
<comment type="subcellular location">
    <subcellularLocation>
        <location evidence="1">Cell outer membrane</location>
    </subcellularLocation>
</comment>
<evidence type="ECO:0000256" key="3">
    <source>
        <dbReference type="ARBA" id="ARBA00023237"/>
    </source>
</evidence>
<dbReference type="EMBL" id="JAZDQT010000003">
    <property type="protein sequence ID" value="MEE1946891.1"/>
    <property type="molecule type" value="Genomic_DNA"/>
</dbReference>
<keyword evidence="4" id="KW-0732">Signal</keyword>